<dbReference type="PANTHER" id="PTHR10302">
    <property type="entry name" value="SINGLE-STRANDED DNA-BINDING PROTEIN"/>
    <property type="match status" value="1"/>
</dbReference>
<organism evidence="5 6">
    <name type="scientific">Mediterraneibacter gnavus</name>
    <name type="common">Ruminococcus gnavus</name>
    <dbReference type="NCBI Taxonomy" id="33038"/>
    <lineage>
        <taxon>Bacteria</taxon>
        <taxon>Bacillati</taxon>
        <taxon>Bacillota</taxon>
        <taxon>Clostridia</taxon>
        <taxon>Lachnospirales</taxon>
        <taxon>Lachnospiraceae</taxon>
        <taxon>Mediterraneibacter</taxon>
    </lineage>
</organism>
<dbReference type="RefSeq" id="WP_101879993.1">
    <property type="nucleotide sequence ID" value="NZ_JAPRAU010000023.1"/>
</dbReference>
<dbReference type="PIRSF" id="PIRSF002070">
    <property type="entry name" value="SSB"/>
    <property type="match status" value="1"/>
</dbReference>
<proteinExistence type="inferred from homology"/>
<dbReference type="Proteomes" id="UP000234849">
    <property type="component" value="Unassembled WGS sequence"/>
</dbReference>
<accession>A0A2N5NG37</accession>
<dbReference type="AlphaFoldDB" id="A0A2N5NG37"/>
<feature type="region of interest" description="Disordered" evidence="4">
    <location>
        <begin position="107"/>
        <end position="134"/>
    </location>
</feature>
<dbReference type="GO" id="GO:0003697">
    <property type="term" value="F:single-stranded DNA binding"/>
    <property type="evidence" value="ECO:0007669"/>
    <property type="project" value="UniProtKB-UniRule"/>
</dbReference>
<dbReference type="PANTHER" id="PTHR10302:SF27">
    <property type="entry name" value="SINGLE-STRANDED DNA-BINDING PROTEIN"/>
    <property type="match status" value="1"/>
</dbReference>
<evidence type="ECO:0000256" key="4">
    <source>
        <dbReference type="SAM" id="MobiDB-lite"/>
    </source>
</evidence>
<dbReference type="Gene3D" id="2.40.50.140">
    <property type="entry name" value="Nucleic acid-binding proteins"/>
    <property type="match status" value="1"/>
</dbReference>
<evidence type="ECO:0000256" key="3">
    <source>
        <dbReference type="PIRNR" id="PIRNR002070"/>
    </source>
</evidence>
<protein>
    <recommendedName>
        <fullName evidence="2 3">Single-stranded DNA-binding protein</fullName>
        <shortName evidence="2">SSB</shortName>
    </recommendedName>
</protein>
<dbReference type="NCBIfam" id="TIGR00621">
    <property type="entry name" value="ssb"/>
    <property type="match status" value="1"/>
</dbReference>
<dbReference type="Pfam" id="PF00436">
    <property type="entry name" value="SSB"/>
    <property type="match status" value="1"/>
</dbReference>
<evidence type="ECO:0000313" key="5">
    <source>
        <dbReference type="EMBL" id="PLT53655.1"/>
    </source>
</evidence>
<comment type="caution">
    <text evidence="5">The sequence shown here is derived from an EMBL/GenBank/DDBJ whole genome shotgun (WGS) entry which is preliminary data.</text>
</comment>
<comment type="caution">
    <text evidence="2">Lacks conserved residue(s) required for the propagation of feature annotation.</text>
</comment>
<feature type="compositionally biased region" description="Basic and acidic residues" evidence="4">
    <location>
        <begin position="107"/>
        <end position="116"/>
    </location>
</feature>
<reference evidence="5 6" key="1">
    <citation type="journal article" date="2017" name="Genome Med.">
        <title>A novel Ruminococcus gnavus clade enriched in inflammatory bowel disease patients.</title>
        <authorList>
            <person name="Hall A.B."/>
            <person name="Yassour M."/>
            <person name="Sauk J."/>
            <person name="Garner A."/>
            <person name="Jiang X."/>
            <person name="Arthur T."/>
            <person name="Lagoudas G.K."/>
            <person name="Vatanen T."/>
            <person name="Fornelos N."/>
            <person name="Wilson R."/>
            <person name="Bertha M."/>
            <person name="Cohen M."/>
            <person name="Garber J."/>
            <person name="Khalili H."/>
            <person name="Gevers D."/>
            <person name="Ananthakrishnan A.N."/>
            <person name="Kugathasan S."/>
            <person name="Lander E.S."/>
            <person name="Blainey P."/>
            <person name="Vlamakis H."/>
            <person name="Xavier R.J."/>
            <person name="Huttenhower C."/>
        </authorList>
    </citation>
    <scope>NUCLEOTIDE SEQUENCE [LARGE SCALE GENOMIC DNA]</scope>
    <source>
        <strain evidence="5 6">RJX1118</strain>
    </source>
</reference>
<dbReference type="CDD" id="cd04496">
    <property type="entry name" value="SSB_OBF"/>
    <property type="match status" value="1"/>
</dbReference>
<dbReference type="GO" id="GO:0006260">
    <property type="term" value="P:DNA replication"/>
    <property type="evidence" value="ECO:0007669"/>
    <property type="project" value="InterPro"/>
</dbReference>
<dbReference type="SUPFAM" id="SSF50249">
    <property type="entry name" value="Nucleic acid-binding proteins"/>
    <property type="match status" value="1"/>
</dbReference>
<gene>
    <name evidence="5" type="ORF">CDL18_11690</name>
</gene>
<name>A0A2N5NG37_MEDGN</name>
<dbReference type="PROSITE" id="PS50935">
    <property type="entry name" value="SSB"/>
    <property type="match status" value="1"/>
</dbReference>
<evidence type="ECO:0000313" key="6">
    <source>
        <dbReference type="Proteomes" id="UP000234849"/>
    </source>
</evidence>
<dbReference type="InterPro" id="IPR000424">
    <property type="entry name" value="Primosome_PriB/ssb"/>
</dbReference>
<evidence type="ECO:0000256" key="1">
    <source>
        <dbReference type="ARBA" id="ARBA00023125"/>
    </source>
</evidence>
<dbReference type="InterPro" id="IPR012340">
    <property type="entry name" value="NA-bd_OB-fold"/>
</dbReference>
<dbReference type="HAMAP" id="MF_00984">
    <property type="entry name" value="SSB"/>
    <property type="match status" value="1"/>
</dbReference>
<evidence type="ECO:0000256" key="2">
    <source>
        <dbReference type="HAMAP-Rule" id="MF_00984"/>
    </source>
</evidence>
<dbReference type="GO" id="GO:0009295">
    <property type="term" value="C:nucleoid"/>
    <property type="evidence" value="ECO:0007669"/>
    <property type="project" value="TreeGrafter"/>
</dbReference>
<comment type="subunit">
    <text evidence="2">Homotetramer.</text>
</comment>
<dbReference type="InterPro" id="IPR011344">
    <property type="entry name" value="ssDNA-bd"/>
</dbReference>
<sequence>MNKTILMGRLTKDPEVKYLQDENSTAMARYTLAVDRRYRKDGKAETDFISCVTFGKNAEFAEQYLKKGLKILVSGRIQTGSYVNQEGNKVYATNVIVEEHYFAEGKKLSGSEKKEDTDLDGFMHLPDGEELPFE</sequence>
<dbReference type="EMBL" id="NIHM01000017">
    <property type="protein sequence ID" value="PLT53655.1"/>
    <property type="molecule type" value="Genomic_DNA"/>
</dbReference>
<keyword evidence="1 2" id="KW-0238">DNA-binding</keyword>